<protein>
    <submittedName>
        <fullName evidence="2">Uncharacterized protein</fullName>
    </submittedName>
</protein>
<keyword evidence="3" id="KW-1185">Reference proteome</keyword>
<organism evidence="2 3">
    <name type="scientific">Elysia crispata</name>
    <name type="common">lettuce slug</name>
    <dbReference type="NCBI Taxonomy" id="231223"/>
    <lineage>
        <taxon>Eukaryota</taxon>
        <taxon>Metazoa</taxon>
        <taxon>Spiralia</taxon>
        <taxon>Lophotrochozoa</taxon>
        <taxon>Mollusca</taxon>
        <taxon>Gastropoda</taxon>
        <taxon>Heterobranchia</taxon>
        <taxon>Euthyneura</taxon>
        <taxon>Panpulmonata</taxon>
        <taxon>Sacoglossa</taxon>
        <taxon>Placobranchoidea</taxon>
        <taxon>Plakobranchidae</taxon>
        <taxon>Elysia</taxon>
    </lineage>
</organism>
<dbReference type="AlphaFoldDB" id="A0AAE1DS62"/>
<evidence type="ECO:0000256" key="1">
    <source>
        <dbReference type="SAM" id="MobiDB-lite"/>
    </source>
</evidence>
<comment type="caution">
    <text evidence="2">The sequence shown here is derived from an EMBL/GenBank/DDBJ whole genome shotgun (WGS) entry which is preliminary data.</text>
</comment>
<name>A0AAE1DS62_9GAST</name>
<sequence length="115" mass="12629">MPLPLQRLTSAAAAPSDTTCSKLMSPLEPDVVKTNSLTQKSGDDEWGLRLKPTTDSGADFRALSLGHRDTRCARFCHNQSDIDVVVEGGEGVFPERRELPQTLTAPDCHLEYWSS</sequence>
<dbReference type="Proteomes" id="UP001283361">
    <property type="component" value="Unassembled WGS sequence"/>
</dbReference>
<accession>A0AAE1DS62</accession>
<evidence type="ECO:0000313" key="3">
    <source>
        <dbReference type="Proteomes" id="UP001283361"/>
    </source>
</evidence>
<feature type="region of interest" description="Disordered" evidence="1">
    <location>
        <begin position="31"/>
        <end position="50"/>
    </location>
</feature>
<feature type="region of interest" description="Disordered" evidence="1">
    <location>
        <begin position="1"/>
        <end position="26"/>
    </location>
</feature>
<evidence type="ECO:0000313" key="2">
    <source>
        <dbReference type="EMBL" id="KAK3780914.1"/>
    </source>
</evidence>
<reference evidence="2" key="1">
    <citation type="journal article" date="2023" name="G3 (Bethesda)">
        <title>A reference genome for the long-term kleptoplast-retaining sea slug Elysia crispata morphotype clarki.</title>
        <authorList>
            <person name="Eastman K.E."/>
            <person name="Pendleton A.L."/>
            <person name="Shaikh M.A."/>
            <person name="Suttiyut T."/>
            <person name="Ogas R."/>
            <person name="Tomko P."/>
            <person name="Gavelis G."/>
            <person name="Widhalm J.R."/>
            <person name="Wisecaver J.H."/>
        </authorList>
    </citation>
    <scope>NUCLEOTIDE SEQUENCE</scope>
    <source>
        <strain evidence="2">ECLA1</strain>
    </source>
</reference>
<proteinExistence type="predicted"/>
<dbReference type="EMBL" id="JAWDGP010002675">
    <property type="protein sequence ID" value="KAK3780914.1"/>
    <property type="molecule type" value="Genomic_DNA"/>
</dbReference>
<gene>
    <name evidence="2" type="ORF">RRG08_052070</name>
</gene>